<dbReference type="eggNOG" id="ENOG5031AYF">
    <property type="taxonomic scope" value="Bacteria"/>
</dbReference>
<reference evidence="2 3" key="1">
    <citation type="submission" date="2014-07" db="EMBL/GenBank/DDBJ databases">
        <title>Comparative genomic insights into amoeba endosymbionts belonging to the families of Holosporaceae and Candidatus Midichloriaceae within Rickettsiales.</title>
        <authorList>
            <person name="Wang Z."/>
            <person name="Wu M."/>
        </authorList>
    </citation>
    <scope>NUCLEOTIDE SEQUENCE [LARGE SCALE GENOMIC DNA]</scope>
    <source>
        <strain evidence="2">PRA3</strain>
    </source>
</reference>
<dbReference type="Pfam" id="PF14411">
    <property type="entry name" value="LHH"/>
    <property type="match status" value="1"/>
</dbReference>
<evidence type="ECO:0000259" key="1">
    <source>
        <dbReference type="Pfam" id="PF14411"/>
    </source>
</evidence>
<accession>A0A077AYK0</accession>
<protein>
    <recommendedName>
        <fullName evidence="1">LHH domain-containing protein</fullName>
    </recommendedName>
</protein>
<dbReference type="AlphaFoldDB" id="A0A077AYK0"/>
<dbReference type="KEGG" id="paca:ID47_10510"/>
<keyword evidence="3" id="KW-1185">Reference proteome</keyword>
<organism evidence="2 3">
    <name type="scientific">Candidatus Odyssella acanthamoebae</name>
    <dbReference type="NCBI Taxonomy" id="91604"/>
    <lineage>
        <taxon>Bacteria</taxon>
        <taxon>Pseudomonadati</taxon>
        <taxon>Pseudomonadota</taxon>
        <taxon>Alphaproteobacteria</taxon>
        <taxon>Holosporales</taxon>
        <taxon>Candidatus Paracaedibacteraceae</taxon>
        <taxon>Candidatus Odyssella</taxon>
    </lineage>
</organism>
<dbReference type="OrthoDB" id="6043530at2"/>
<gene>
    <name evidence="2" type="ORF">ID47_10510</name>
</gene>
<sequence length="285" mass="32274">MKMEAVMAKHVAYPLIIASIFFKVTANSAEALEKNGAIFNKGTLLNKNSQELSSSYNNHSMDMDDAAKILISFKEITASKTLGEDQAYFSDSSPDIIDSSNDEFSRPVARQLFSEDVAGDEQEQISQPRSVNGQAAREQHYEKWLKRLKAHPPKGQVQHTQAFFDSLVEGVYHSPVKTGSNFYHFPKGVSPTKTPRGRNNRARLKKGLSPLLWDKVNNIVIPCEMHHVGQKNDGSHIVMVPKILHKKNHALFHTRKKKSRINRSEFNSEKKRVFKALGKKFWEGK</sequence>
<dbReference type="InterPro" id="IPR026834">
    <property type="entry name" value="LHH"/>
</dbReference>
<dbReference type="EMBL" id="CP008941">
    <property type="protein sequence ID" value="AIK97069.1"/>
    <property type="molecule type" value="Genomic_DNA"/>
</dbReference>
<dbReference type="Proteomes" id="UP000028926">
    <property type="component" value="Chromosome"/>
</dbReference>
<name>A0A077AYK0_9PROT</name>
<feature type="domain" description="LHH" evidence="1">
    <location>
        <begin position="200"/>
        <end position="277"/>
    </location>
</feature>
<proteinExistence type="predicted"/>
<dbReference type="HOGENOM" id="CLU_975519_0_0_5"/>
<evidence type="ECO:0000313" key="2">
    <source>
        <dbReference type="EMBL" id="AIK97069.1"/>
    </source>
</evidence>
<evidence type="ECO:0000313" key="3">
    <source>
        <dbReference type="Proteomes" id="UP000028926"/>
    </source>
</evidence>